<evidence type="ECO:0000313" key="1">
    <source>
        <dbReference type="EMBL" id="KAJ1876788.1"/>
    </source>
</evidence>
<comment type="caution">
    <text evidence="1">The sequence shown here is derived from an EMBL/GenBank/DDBJ whole genome shotgun (WGS) entry which is preliminary data.</text>
</comment>
<accession>A0ACC1HWV0</accession>
<keyword evidence="2" id="KW-1185">Reference proteome</keyword>
<sequence length="352" mass="37796">METIRENSAGLGGLWKPTEREKRAYAYMLSLVDTNNEGIVRGQQAVPFFQKSGLPDTVLGGVWQLADTDSKGHLTAQDFSVAMKLISLAQSHKPVALSNLNDETQLPDMKGVDLAQVFAQFGAGAAGPSAAANASGILSSASAGRTRRDSTSSSAGWPNVAGSAGAGDDSAAGEITVLAREKQQYQQIFEKSQPIDGAISSAAARALFMKTKLTNEQLGSVWKLGDPHSEGRLRLPGFIVAMFYIRRIMENRNYVLPSICPASLWRSAGGEIPLRSSLAGNFSQSSLMNGSNADLALTLASPAQWDVTNEERVRYRQFFDSLDTQKAGFLSGDVPVNFFLKSNLPEMLLSKV</sequence>
<protein>
    <submittedName>
        <fullName evidence="1">Uncharacterized protein</fullName>
    </submittedName>
</protein>
<organism evidence="1 2">
    <name type="scientific">Kickxella alabastrina</name>
    <dbReference type="NCBI Taxonomy" id="61397"/>
    <lineage>
        <taxon>Eukaryota</taxon>
        <taxon>Fungi</taxon>
        <taxon>Fungi incertae sedis</taxon>
        <taxon>Zoopagomycota</taxon>
        <taxon>Kickxellomycotina</taxon>
        <taxon>Kickxellomycetes</taxon>
        <taxon>Kickxellales</taxon>
        <taxon>Kickxellaceae</taxon>
        <taxon>Kickxella</taxon>
    </lineage>
</organism>
<feature type="non-terminal residue" evidence="1">
    <location>
        <position position="352"/>
    </location>
</feature>
<dbReference type="Proteomes" id="UP001150581">
    <property type="component" value="Unassembled WGS sequence"/>
</dbReference>
<proteinExistence type="predicted"/>
<gene>
    <name evidence="1" type="ORF">LPJ66_012243</name>
</gene>
<reference evidence="1" key="1">
    <citation type="submission" date="2022-07" db="EMBL/GenBank/DDBJ databases">
        <title>Phylogenomic reconstructions and comparative analyses of Kickxellomycotina fungi.</title>
        <authorList>
            <person name="Reynolds N.K."/>
            <person name="Stajich J.E."/>
            <person name="Barry K."/>
            <person name="Grigoriev I.V."/>
            <person name="Crous P."/>
            <person name="Smith M.E."/>
        </authorList>
    </citation>
    <scope>NUCLEOTIDE SEQUENCE</scope>
    <source>
        <strain evidence="1">Benny 63K</strain>
    </source>
</reference>
<dbReference type="EMBL" id="JANBPG010004337">
    <property type="protein sequence ID" value="KAJ1876788.1"/>
    <property type="molecule type" value="Genomic_DNA"/>
</dbReference>
<name>A0ACC1HWV0_9FUNG</name>
<evidence type="ECO:0000313" key="2">
    <source>
        <dbReference type="Proteomes" id="UP001150581"/>
    </source>
</evidence>